<evidence type="ECO:0000256" key="3">
    <source>
        <dbReference type="RuleBase" id="RU361235"/>
    </source>
</evidence>
<reference evidence="6" key="1">
    <citation type="journal article" date="2019" name="Int. J. Syst. Evol. Microbiol.">
        <title>The Global Catalogue of Microorganisms (GCM) 10K type strain sequencing project: providing services to taxonomists for standard genome sequencing and annotation.</title>
        <authorList>
            <consortium name="The Broad Institute Genomics Platform"/>
            <consortium name="The Broad Institute Genome Sequencing Center for Infectious Disease"/>
            <person name="Wu L."/>
            <person name="Ma J."/>
        </authorList>
    </citation>
    <scope>NUCLEOTIDE SEQUENCE [LARGE SCALE GENOMIC DNA]</scope>
    <source>
        <strain evidence="6">JCM 17925</strain>
    </source>
</reference>
<proteinExistence type="inferred from homology"/>
<feature type="chain" id="PRO_5044966459" description="Carboxylic ester hydrolase" evidence="3">
    <location>
        <begin position="22"/>
        <end position="547"/>
    </location>
</feature>
<dbReference type="EMBL" id="BAABHB010000002">
    <property type="protein sequence ID" value="GAA4401450.1"/>
    <property type="molecule type" value="Genomic_DNA"/>
</dbReference>
<keyword evidence="2 3" id="KW-0378">Hydrolase</keyword>
<sequence>MHTKPMLFSLAVLALPLLSIAQAPKPASAPIVAGKDVAVVPTESGKVRGYIHNGTYTFKGIPYAKAERFLAPTKPDSWTGVRSSMTYGPVCPMDATTSTNDEIEFSFQHNWGYTNENCLSLNVWSPQLSDSKKRPVMVWFHGGGFTAGSSVELPSYDGENLTRKGDVVVVTVNHRLNILGFLDLSAYGDKYKNSANAGLMDLVASLQWVKQNIAQFGGDPNNVTIFGQSGGGGKVTSLMNAPSAKGLFHKAIVQSGSYITNFTERELTQKVSAALLDELKLQPNQIDSLQKISYERLNAAGKKALRKVAESLKAENRPAFGLGWGPVHDGSFLPYQPSEPAAIELAKNIPLLVGTTKTEFGPFNPANRVADMESAKTALQKRYNDKADSYITAVKKAYPETAKASDYMDVEIGFRVGAIRQANQKAAVAGAAPVYTYLFSWSSPVNDGMYKSMHCMEIPFVFDNISRCEEMTGGGKEAHALADKMSRAWIAFAQTGNPNHKGLPNWPRYTAENGATMIFDNTSQVKNHHDKELIEIATGKPLMTATR</sequence>
<comment type="similarity">
    <text evidence="1 3">Belongs to the type-B carboxylesterase/lipase family.</text>
</comment>
<dbReference type="InterPro" id="IPR029058">
    <property type="entry name" value="AB_hydrolase_fold"/>
</dbReference>
<gene>
    <name evidence="5" type="ORF">GCM10023187_15630</name>
</gene>
<evidence type="ECO:0000256" key="1">
    <source>
        <dbReference type="ARBA" id="ARBA00005964"/>
    </source>
</evidence>
<evidence type="ECO:0000256" key="2">
    <source>
        <dbReference type="ARBA" id="ARBA00022801"/>
    </source>
</evidence>
<dbReference type="InterPro" id="IPR050309">
    <property type="entry name" value="Type-B_Carboxylest/Lipase"/>
</dbReference>
<keyword evidence="3" id="KW-0732">Signal</keyword>
<dbReference type="PROSITE" id="PS00122">
    <property type="entry name" value="CARBOXYLESTERASE_B_1"/>
    <property type="match status" value="1"/>
</dbReference>
<protein>
    <recommendedName>
        <fullName evidence="3">Carboxylic ester hydrolase</fullName>
        <ecNumber evidence="3">3.1.1.-</ecNumber>
    </recommendedName>
</protein>
<dbReference type="Pfam" id="PF00135">
    <property type="entry name" value="COesterase"/>
    <property type="match status" value="1"/>
</dbReference>
<dbReference type="RefSeq" id="WP_345265664.1">
    <property type="nucleotide sequence ID" value="NZ_BAABHB010000002.1"/>
</dbReference>
<feature type="domain" description="Carboxylesterase type B" evidence="4">
    <location>
        <begin position="38"/>
        <end position="531"/>
    </location>
</feature>
<dbReference type="InterPro" id="IPR002018">
    <property type="entry name" value="CarbesteraseB"/>
</dbReference>
<organism evidence="5 6">
    <name type="scientific">Nibrella viscosa</name>
    <dbReference type="NCBI Taxonomy" id="1084524"/>
    <lineage>
        <taxon>Bacteria</taxon>
        <taxon>Pseudomonadati</taxon>
        <taxon>Bacteroidota</taxon>
        <taxon>Cytophagia</taxon>
        <taxon>Cytophagales</taxon>
        <taxon>Spirosomataceae</taxon>
        <taxon>Nibrella</taxon>
    </lineage>
</organism>
<dbReference type="InterPro" id="IPR019826">
    <property type="entry name" value="Carboxylesterase_B_AS"/>
</dbReference>
<dbReference type="Gene3D" id="3.40.50.1820">
    <property type="entry name" value="alpha/beta hydrolase"/>
    <property type="match status" value="1"/>
</dbReference>
<dbReference type="SUPFAM" id="SSF53474">
    <property type="entry name" value="alpha/beta-Hydrolases"/>
    <property type="match status" value="1"/>
</dbReference>
<evidence type="ECO:0000313" key="6">
    <source>
        <dbReference type="Proteomes" id="UP001500936"/>
    </source>
</evidence>
<evidence type="ECO:0000259" key="4">
    <source>
        <dbReference type="Pfam" id="PF00135"/>
    </source>
</evidence>
<name>A0ABP8K6N6_9BACT</name>
<dbReference type="PANTHER" id="PTHR11559">
    <property type="entry name" value="CARBOXYLESTERASE"/>
    <property type="match status" value="1"/>
</dbReference>
<dbReference type="Proteomes" id="UP001500936">
    <property type="component" value="Unassembled WGS sequence"/>
</dbReference>
<dbReference type="EC" id="3.1.1.-" evidence="3"/>
<keyword evidence="6" id="KW-1185">Reference proteome</keyword>
<evidence type="ECO:0000313" key="5">
    <source>
        <dbReference type="EMBL" id="GAA4401450.1"/>
    </source>
</evidence>
<feature type="signal peptide" evidence="3">
    <location>
        <begin position="1"/>
        <end position="21"/>
    </location>
</feature>
<comment type="caution">
    <text evidence="5">The sequence shown here is derived from an EMBL/GenBank/DDBJ whole genome shotgun (WGS) entry which is preliminary data.</text>
</comment>
<accession>A0ABP8K6N6</accession>